<organism evidence="2 3">
    <name type="scientific">Spirosoma oryzae</name>
    <dbReference type="NCBI Taxonomy" id="1469603"/>
    <lineage>
        <taxon>Bacteria</taxon>
        <taxon>Pseudomonadati</taxon>
        <taxon>Bacteroidota</taxon>
        <taxon>Cytophagia</taxon>
        <taxon>Cytophagales</taxon>
        <taxon>Cytophagaceae</taxon>
        <taxon>Spirosoma</taxon>
    </lineage>
</organism>
<evidence type="ECO:0000313" key="2">
    <source>
        <dbReference type="EMBL" id="PRY39145.1"/>
    </source>
</evidence>
<gene>
    <name evidence="2" type="ORF">CLV58_10834</name>
</gene>
<keyword evidence="3" id="KW-1185">Reference proteome</keyword>
<accession>A0A2T0T0E6</accession>
<reference evidence="2 3" key="1">
    <citation type="submission" date="2018-03" db="EMBL/GenBank/DDBJ databases">
        <title>Genomic Encyclopedia of Archaeal and Bacterial Type Strains, Phase II (KMG-II): from individual species to whole genera.</title>
        <authorList>
            <person name="Goeker M."/>
        </authorList>
    </citation>
    <scope>NUCLEOTIDE SEQUENCE [LARGE SCALE GENOMIC DNA]</scope>
    <source>
        <strain evidence="2 3">DSM 28354</strain>
    </source>
</reference>
<name>A0A2T0T0E6_9BACT</name>
<dbReference type="SUPFAM" id="SSF51735">
    <property type="entry name" value="NAD(P)-binding Rossmann-fold domains"/>
    <property type="match status" value="1"/>
</dbReference>
<sequence>MSTSRKKTVVIGATENPARYANQATRSLLRYGHDVELIGLRAGTVAGHTIQTGQPMLDDVDTVTLYVGPQNQANLYDYVKAMKPRRVIFNPGTENPTFERELQQAGIEPIEACTLVMLSVGNY</sequence>
<dbReference type="EMBL" id="PVTE01000008">
    <property type="protein sequence ID" value="PRY39145.1"/>
    <property type="molecule type" value="Genomic_DNA"/>
</dbReference>
<dbReference type="InterPro" id="IPR003781">
    <property type="entry name" value="CoA-bd"/>
</dbReference>
<dbReference type="Pfam" id="PF13380">
    <property type="entry name" value="CoA_binding_2"/>
    <property type="match status" value="1"/>
</dbReference>
<dbReference type="OrthoDB" id="708726at2"/>
<comment type="caution">
    <text evidence="2">The sequence shown here is derived from an EMBL/GenBank/DDBJ whole genome shotgun (WGS) entry which is preliminary data.</text>
</comment>
<dbReference type="Proteomes" id="UP000238375">
    <property type="component" value="Unassembled WGS sequence"/>
</dbReference>
<dbReference type="Gene3D" id="3.40.50.720">
    <property type="entry name" value="NAD(P)-binding Rossmann-like Domain"/>
    <property type="match status" value="1"/>
</dbReference>
<proteinExistence type="predicted"/>
<evidence type="ECO:0000259" key="1">
    <source>
        <dbReference type="Pfam" id="PF13380"/>
    </source>
</evidence>
<dbReference type="InterPro" id="IPR036291">
    <property type="entry name" value="NAD(P)-bd_dom_sf"/>
</dbReference>
<feature type="domain" description="CoA-binding" evidence="1">
    <location>
        <begin position="6"/>
        <end position="118"/>
    </location>
</feature>
<protein>
    <recommendedName>
        <fullName evidence="1">CoA-binding domain-containing protein</fullName>
    </recommendedName>
</protein>
<dbReference type="RefSeq" id="WP_106137834.1">
    <property type="nucleotide sequence ID" value="NZ_PVTE01000008.1"/>
</dbReference>
<evidence type="ECO:0000313" key="3">
    <source>
        <dbReference type="Proteomes" id="UP000238375"/>
    </source>
</evidence>
<dbReference type="AlphaFoldDB" id="A0A2T0T0E6"/>